<dbReference type="InterPro" id="IPR029024">
    <property type="entry name" value="TerB-like"/>
</dbReference>
<comment type="caution">
    <text evidence="1">The sequence shown here is derived from an EMBL/GenBank/DDBJ whole genome shotgun (WGS) entry which is preliminary data.</text>
</comment>
<reference evidence="1 2" key="1">
    <citation type="submission" date="2015-08" db="EMBL/GenBank/DDBJ databases">
        <title>Draft Genome Sequence of Pseudoalteromonas porphyrae UCD-SED14.</title>
        <authorList>
            <person name="Coil D.A."/>
            <person name="Jospin G."/>
            <person name="Lee R.D."/>
            <person name="Eisen J.A."/>
        </authorList>
    </citation>
    <scope>NUCLEOTIDE SEQUENCE [LARGE SCALE GENOMIC DNA]</scope>
    <source>
        <strain evidence="1 2">UCD-SED14</strain>
    </source>
</reference>
<dbReference type="EMBL" id="LHPH01000016">
    <property type="protein sequence ID" value="KPH61751.1"/>
    <property type="molecule type" value="Genomic_DNA"/>
</dbReference>
<evidence type="ECO:0000313" key="2">
    <source>
        <dbReference type="Proteomes" id="UP000037848"/>
    </source>
</evidence>
<dbReference type="PATRIC" id="fig|187330.3.peg.1217"/>
<evidence type="ECO:0008006" key="3">
    <source>
        <dbReference type="Google" id="ProtNLM"/>
    </source>
</evidence>
<dbReference type="Gene3D" id="1.10.3680.10">
    <property type="entry name" value="TerB-like"/>
    <property type="match status" value="1"/>
</dbReference>
<dbReference type="SUPFAM" id="SSF158682">
    <property type="entry name" value="TerB-like"/>
    <property type="match status" value="1"/>
</dbReference>
<gene>
    <name evidence="1" type="ORF">ADS77_13935</name>
</gene>
<dbReference type="OrthoDB" id="6298730at2"/>
<protein>
    <recommendedName>
        <fullName evidence="3">Co-chaperone DjlA N-terminal domain-containing protein</fullName>
    </recommendedName>
</protein>
<evidence type="ECO:0000313" key="1">
    <source>
        <dbReference type="EMBL" id="KPH61751.1"/>
    </source>
</evidence>
<dbReference type="Proteomes" id="UP000037848">
    <property type="component" value="Unassembled WGS sequence"/>
</dbReference>
<name>A0A0N0LYH9_9GAMM</name>
<accession>A0A0N0LYH9</accession>
<organism evidence="1 2">
    <name type="scientific">Pseudoalteromonas porphyrae</name>
    <dbReference type="NCBI Taxonomy" id="187330"/>
    <lineage>
        <taxon>Bacteria</taxon>
        <taxon>Pseudomonadati</taxon>
        <taxon>Pseudomonadota</taxon>
        <taxon>Gammaproteobacteria</taxon>
        <taxon>Alteromonadales</taxon>
        <taxon>Pseudoalteromonadaceae</taxon>
        <taxon>Pseudoalteromonas</taxon>
    </lineage>
</organism>
<sequence>MKFEQLLNNFDMGICVEQLQKESLLDLALLFVAVDGSIAEEELTVVETWAHKIEWNSAINLDNYIIDMTSKCVLAVQSDDIESFIQHRMTHIVDQSMRVFVLELLKQVIEADGITDENEIKALKIVESLIQPA</sequence>
<dbReference type="RefSeq" id="WP_054206351.1">
    <property type="nucleotide sequence ID" value="NZ_LHPH01000016.1"/>
</dbReference>
<proteinExistence type="predicted"/>
<keyword evidence="2" id="KW-1185">Reference proteome</keyword>
<dbReference type="AlphaFoldDB" id="A0A0N0LYH9"/>